<dbReference type="PANTHER" id="PTHR43689:SF8">
    <property type="entry name" value="ALPHA_BETA-HYDROLASES SUPERFAMILY PROTEIN"/>
    <property type="match status" value="1"/>
</dbReference>
<dbReference type="InterPro" id="IPR000073">
    <property type="entry name" value="AB_hydrolase_1"/>
</dbReference>
<evidence type="ECO:0000313" key="3">
    <source>
        <dbReference type="Proteomes" id="UP000199385"/>
    </source>
</evidence>
<dbReference type="AlphaFoldDB" id="A0A1A8ZM40"/>
<proteinExistence type="predicted"/>
<keyword evidence="3" id="KW-1185">Reference proteome</keyword>
<reference evidence="3" key="1">
    <citation type="submission" date="2016-06" db="EMBL/GenBank/DDBJ databases">
        <authorList>
            <person name="Varghese N."/>
            <person name="Submissions Spin"/>
        </authorList>
    </citation>
    <scope>NUCLEOTIDE SEQUENCE [LARGE SCALE GENOMIC DNA]</scope>
    <source>
        <strain evidence="3">DSM 44815</strain>
    </source>
</reference>
<dbReference type="SUPFAM" id="SSF53474">
    <property type="entry name" value="alpha/beta-Hydrolases"/>
    <property type="match status" value="1"/>
</dbReference>
<dbReference type="RefSeq" id="WP_231921449.1">
    <property type="nucleotide sequence ID" value="NZ_LT594323.1"/>
</dbReference>
<organism evidence="2 3">
    <name type="scientific">Micromonospora auratinigra</name>
    <dbReference type="NCBI Taxonomy" id="261654"/>
    <lineage>
        <taxon>Bacteria</taxon>
        <taxon>Bacillati</taxon>
        <taxon>Actinomycetota</taxon>
        <taxon>Actinomycetes</taxon>
        <taxon>Micromonosporales</taxon>
        <taxon>Micromonosporaceae</taxon>
        <taxon>Micromonospora</taxon>
    </lineage>
</organism>
<dbReference type="PANTHER" id="PTHR43689">
    <property type="entry name" value="HYDROLASE"/>
    <property type="match status" value="1"/>
</dbReference>
<dbReference type="PRINTS" id="PR00111">
    <property type="entry name" value="ABHYDROLASE"/>
</dbReference>
<dbReference type="InterPro" id="IPR029058">
    <property type="entry name" value="AB_hydrolase_fold"/>
</dbReference>
<dbReference type="Pfam" id="PF12697">
    <property type="entry name" value="Abhydrolase_6"/>
    <property type="match status" value="1"/>
</dbReference>
<gene>
    <name evidence="2" type="ORF">GA0070611_2933</name>
</gene>
<name>A0A1A8ZM40_9ACTN</name>
<evidence type="ECO:0000313" key="2">
    <source>
        <dbReference type="EMBL" id="SBT45151.1"/>
    </source>
</evidence>
<dbReference type="STRING" id="261654.GA0070611_2933"/>
<dbReference type="Proteomes" id="UP000199385">
    <property type="component" value="Chromosome I"/>
</dbReference>
<sequence length="264" mass="27424">MTIHLVPQAGTDPIAVHVDEYGTGDAPFLLLHGGAGPQSMTGFAALLAERHPARVLVPTHPGFGGTARPEPLTTVADLARLYADLLEEADLHDVTVVGSSLGGWVAAELALLSSPRVGRLVLLDAVGIEVLGHPVADFFALTMDEVFQLSYHDPAPFRFDPATLPPAAQAMAAGNRAALGVYGGRSMADPTLAGRLAGIGVPTLVLWGDSDRIADVDYGRAYAGAVPAARFRVLPDTGHLPQLETPEQTVHALLADVTAPTTAG</sequence>
<dbReference type="GO" id="GO:0003824">
    <property type="term" value="F:catalytic activity"/>
    <property type="evidence" value="ECO:0007669"/>
    <property type="project" value="UniProtKB-ARBA"/>
</dbReference>
<dbReference type="Gene3D" id="3.40.50.1820">
    <property type="entry name" value="alpha/beta hydrolase"/>
    <property type="match status" value="1"/>
</dbReference>
<dbReference type="PATRIC" id="fig|261654.4.peg.2983"/>
<accession>A0A1A8ZM40</accession>
<protein>
    <submittedName>
        <fullName evidence="2">Pimeloyl-ACP methyl ester carboxylesterase</fullName>
    </submittedName>
</protein>
<evidence type="ECO:0000259" key="1">
    <source>
        <dbReference type="Pfam" id="PF12697"/>
    </source>
</evidence>
<feature type="domain" description="AB hydrolase-1" evidence="1">
    <location>
        <begin position="28"/>
        <end position="251"/>
    </location>
</feature>
<dbReference type="EMBL" id="LT594323">
    <property type="protein sequence ID" value="SBT45151.1"/>
    <property type="molecule type" value="Genomic_DNA"/>
</dbReference>